<name>A0A1B7MTN0_9AGAM</name>
<protein>
    <submittedName>
        <fullName evidence="1">Uncharacterized protein</fullName>
    </submittedName>
</protein>
<accession>A0A1B7MTN0</accession>
<keyword evidence="2" id="KW-1185">Reference proteome</keyword>
<evidence type="ECO:0000313" key="1">
    <source>
        <dbReference type="EMBL" id="OAX35930.1"/>
    </source>
</evidence>
<gene>
    <name evidence="1" type="ORF">K503DRAFT_337813</name>
</gene>
<organism evidence="1 2">
    <name type="scientific">Rhizopogon vinicolor AM-OR11-026</name>
    <dbReference type="NCBI Taxonomy" id="1314800"/>
    <lineage>
        <taxon>Eukaryota</taxon>
        <taxon>Fungi</taxon>
        <taxon>Dikarya</taxon>
        <taxon>Basidiomycota</taxon>
        <taxon>Agaricomycotina</taxon>
        <taxon>Agaricomycetes</taxon>
        <taxon>Agaricomycetidae</taxon>
        <taxon>Boletales</taxon>
        <taxon>Suillineae</taxon>
        <taxon>Rhizopogonaceae</taxon>
        <taxon>Rhizopogon</taxon>
    </lineage>
</organism>
<sequence>MFAISSALHVRMRKAHWLNYHQSERQHIAALWSPGRLRSILVGVMTLPMRKFPGRTQQPHKEGHVAYVENLFLSCILLTTES</sequence>
<dbReference type="InParanoid" id="A0A1B7MTN0"/>
<proteinExistence type="predicted"/>
<dbReference type="Proteomes" id="UP000092154">
    <property type="component" value="Unassembled WGS sequence"/>
</dbReference>
<evidence type="ECO:0000313" key="2">
    <source>
        <dbReference type="Proteomes" id="UP000092154"/>
    </source>
</evidence>
<dbReference type="AlphaFoldDB" id="A0A1B7MTN0"/>
<reference evidence="1 2" key="1">
    <citation type="submission" date="2016-06" db="EMBL/GenBank/DDBJ databases">
        <title>Comparative genomics of the ectomycorrhizal sister species Rhizopogon vinicolor and Rhizopogon vesiculosus (Basidiomycota: Boletales) reveals a divergence of the mating type B locus.</title>
        <authorList>
            <consortium name="DOE Joint Genome Institute"/>
            <person name="Mujic A.B."/>
            <person name="Kuo A."/>
            <person name="Tritt A."/>
            <person name="Lipzen A."/>
            <person name="Chen C."/>
            <person name="Johnson J."/>
            <person name="Sharma A."/>
            <person name="Barry K."/>
            <person name="Grigoriev I.V."/>
            <person name="Spatafora J.W."/>
        </authorList>
    </citation>
    <scope>NUCLEOTIDE SEQUENCE [LARGE SCALE GENOMIC DNA]</scope>
    <source>
        <strain evidence="1 2">AM-OR11-026</strain>
    </source>
</reference>
<dbReference type="EMBL" id="KV448455">
    <property type="protein sequence ID" value="OAX35930.1"/>
    <property type="molecule type" value="Genomic_DNA"/>
</dbReference>